<evidence type="ECO:0000313" key="2">
    <source>
        <dbReference type="EMBL" id="RAU82516.1"/>
    </source>
</evidence>
<sequence>MKLASAKSMEKVFNLMIGFAGVNGSGLLPASLIFQLAGQVLFLLAELTTPPAAPLLEKRRGVGLAKAICS</sequence>
<keyword evidence="3" id="KW-1185">Reference proteome</keyword>
<feature type="transmembrane region" description="Helical" evidence="1">
    <location>
        <begin position="12"/>
        <end position="34"/>
    </location>
</feature>
<evidence type="ECO:0000256" key="1">
    <source>
        <dbReference type="SAM" id="Phobius"/>
    </source>
</evidence>
<accession>A0A364REB7</accession>
<reference evidence="2 3" key="1">
    <citation type="submission" date="2018-06" db="EMBL/GenBank/DDBJ databases">
        <authorList>
            <person name="Liu Z.-W."/>
        </authorList>
    </citation>
    <scope>NUCLEOTIDE SEQUENCE [LARGE SCALE GENOMIC DNA]</scope>
    <source>
        <strain evidence="2 3">2b14</strain>
    </source>
</reference>
<organism evidence="2 3">
    <name type="scientific">Pontibacter arcticus</name>
    <dbReference type="NCBI Taxonomy" id="2080288"/>
    <lineage>
        <taxon>Bacteria</taxon>
        <taxon>Pseudomonadati</taxon>
        <taxon>Bacteroidota</taxon>
        <taxon>Cytophagia</taxon>
        <taxon>Cytophagales</taxon>
        <taxon>Hymenobacteraceae</taxon>
        <taxon>Pontibacter</taxon>
    </lineage>
</organism>
<comment type="caution">
    <text evidence="2">The sequence shown here is derived from an EMBL/GenBank/DDBJ whole genome shotgun (WGS) entry which is preliminary data.</text>
</comment>
<dbReference type="EMBL" id="QMDV01000003">
    <property type="protein sequence ID" value="RAU82516.1"/>
    <property type="molecule type" value="Genomic_DNA"/>
</dbReference>
<protein>
    <submittedName>
        <fullName evidence="2">Uncharacterized protein</fullName>
    </submittedName>
</protein>
<evidence type="ECO:0000313" key="3">
    <source>
        <dbReference type="Proteomes" id="UP000251692"/>
    </source>
</evidence>
<dbReference type="Proteomes" id="UP000251692">
    <property type="component" value="Unassembled WGS sequence"/>
</dbReference>
<keyword evidence="1" id="KW-0472">Membrane</keyword>
<proteinExistence type="predicted"/>
<dbReference type="AlphaFoldDB" id="A0A364REB7"/>
<gene>
    <name evidence="2" type="ORF">DP923_12105</name>
</gene>
<keyword evidence="1" id="KW-1133">Transmembrane helix</keyword>
<name>A0A364REB7_9BACT</name>
<reference evidence="2 3" key="2">
    <citation type="submission" date="2018-07" db="EMBL/GenBank/DDBJ databases">
        <title>Pontibacter sp. 2b14 genomic sequence and assembly.</title>
        <authorList>
            <person name="Du Z.-J."/>
        </authorList>
    </citation>
    <scope>NUCLEOTIDE SEQUENCE [LARGE SCALE GENOMIC DNA]</scope>
    <source>
        <strain evidence="2 3">2b14</strain>
    </source>
</reference>
<keyword evidence="1" id="KW-0812">Transmembrane</keyword>